<evidence type="ECO:0000313" key="2">
    <source>
        <dbReference type="Proteomes" id="UP001589607"/>
    </source>
</evidence>
<dbReference type="EMBL" id="JBHMEY010000097">
    <property type="protein sequence ID" value="MFB9098973.1"/>
    <property type="molecule type" value="Genomic_DNA"/>
</dbReference>
<organism evidence="1 2">
    <name type="scientific">Flavobacterium jumunjinense</name>
    <dbReference type="NCBI Taxonomy" id="998845"/>
    <lineage>
        <taxon>Bacteria</taxon>
        <taxon>Pseudomonadati</taxon>
        <taxon>Bacteroidota</taxon>
        <taxon>Flavobacteriia</taxon>
        <taxon>Flavobacteriales</taxon>
        <taxon>Flavobacteriaceae</taxon>
        <taxon>Flavobacterium</taxon>
    </lineage>
</organism>
<reference evidence="1 2" key="1">
    <citation type="submission" date="2024-09" db="EMBL/GenBank/DDBJ databases">
        <authorList>
            <person name="Sun Q."/>
            <person name="Mori K."/>
        </authorList>
    </citation>
    <scope>NUCLEOTIDE SEQUENCE [LARGE SCALE GENOMIC DNA]</scope>
    <source>
        <strain evidence="1 2">CECT 7955</strain>
    </source>
</reference>
<proteinExistence type="predicted"/>
<dbReference type="Proteomes" id="UP001589607">
    <property type="component" value="Unassembled WGS sequence"/>
</dbReference>
<name>A0ABV5GUG2_9FLAO</name>
<evidence type="ECO:0000313" key="1">
    <source>
        <dbReference type="EMBL" id="MFB9098973.1"/>
    </source>
</evidence>
<dbReference type="RefSeq" id="WP_236456852.1">
    <property type="nucleotide sequence ID" value="NZ_CBCSGE010000030.1"/>
</dbReference>
<gene>
    <name evidence="1" type="ORF">ACFFVF_20890</name>
</gene>
<comment type="caution">
    <text evidence="1">The sequence shown here is derived from an EMBL/GenBank/DDBJ whole genome shotgun (WGS) entry which is preliminary data.</text>
</comment>
<accession>A0ABV5GUG2</accession>
<sequence length="218" mass="26132">MGLDITHYKAILEKAQEHHLFYIGEGIYAQTGAEIKEKFDTFNVDFDHFSNYIQEVDVPTEVESIIIVKGREHFKKVKEHFQSQDRVLLIRENEEQLERELKDFEKKKGYQNLKKCFDDCHSDWFILKYYTTEKKEGFYFKRVGEHQKGMNDKFWNKFCNENTSNFALKEDFNYAFSCVDYDYLDSDMKEEVALMKQEFKKSFIDNFELGASFMSVSY</sequence>
<protein>
    <submittedName>
        <fullName evidence="1">Uncharacterized protein</fullName>
    </submittedName>
</protein>
<keyword evidence="2" id="KW-1185">Reference proteome</keyword>